<dbReference type="EMBL" id="BAAABX010000093">
    <property type="protein sequence ID" value="GAA0439107.1"/>
    <property type="molecule type" value="Genomic_DNA"/>
</dbReference>
<keyword evidence="2" id="KW-1185">Reference proteome</keyword>
<gene>
    <name evidence="1" type="ORF">GCM10010357_70630</name>
</gene>
<protein>
    <recommendedName>
        <fullName evidence="3">HNH endonuclease</fullName>
    </recommendedName>
</protein>
<evidence type="ECO:0000313" key="2">
    <source>
        <dbReference type="Proteomes" id="UP001500879"/>
    </source>
</evidence>
<reference evidence="1 2" key="1">
    <citation type="journal article" date="2019" name="Int. J. Syst. Evol. Microbiol.">
        <title>The Global Catalogue of Microorganisms (GCM) 10K type strain sequencing project: providing services to taxonomists for standard genome sequencing and annotation.</title>
        <authorList>
            <consortium name="The Broad Institute Genomics Platform"/>
            <consortium name="The Broad Institute Genome Sequencing Center for Infectious Disease"/>
            <person name="Wu L."/>
            <person name="Ma J."/>
        </authorList>
    </citation>
    <scope>NUCLEOTIDE SEQUENCE [LARGE SCALE GENOMIC DNA]</scope>
    <source>
        <strain evidence="1 2">JCM 4788</strain>
    </source>
</reference>
<dbReference type="Proteomes" id="UP001500879">
    <property type="component" value="Unassembled WGS sequence"/>
</dbReference>
<proteinExistence type="predicted"/>
<evidence type="ECO:0008006" key="3">
    <source>
        <dbReference type="Google" id="ProtNLM"/>
    </source>
</evidence>
<organism evidence="1 2">
    <name type="scientific">Streptomyces luteireticuli</name>
    <dbReference type="NCBI Taxonomy" id="173858"/>
    <lineage>
        <taxon>Bacteria</taxon>
        <taxon>Bacillati</taxon>
        <taxon>Actinomycetota</taxon>
        <taxon>Actinomycetes</taxon>
        <taxon>Kitasatosporales</taxon>
        <taxon>Streptomycetaceae</taxon>
        <taxon>Streptomyces</taxon>
    </lineage>
</organism>
<dbReference type="RefSeq" id="WP_344033175.1">
    <property type="nucleotide sequence ID" value="NZ_BAAABX010000093.1"/>
</dbReference>
<evidence type="ECO:0000313" key="1">
    <source>
        <dbReference type="EMBL" id="GAA0439107.1"/>
    </source>
</evidence>
<accession>A0ABN0Z9A1</accession>
<comment type="caution">
    <text evidence="1">The sequence shown here is derived from an EMBL/GenBank/DDBJ whole genome shotgun (WGS) entry which is preliminary data.</text>
</comment>
<sequence>MERPLLIQCPRCEELVAKGRAPEFRRGGGSAALYALTIHHMEDHGTTGEPLPNCKNCQYWVNPYGLRQDLVEWFSAQHFVRHVLGIVSDGLGYPLRFEDMPARKDYWPPNGHR</sequence>
<name>A0ABN0Z9A1_9ACTN</name>